<evidence type="ECO:0000256" key="1">
    <source>
        <dbReference type="SAM" id="MobiDB-lite"/>
    </source>
</evidence>
<dbReference type="AlphaFoldDB" id="A0AAP0KZF8"/>
<keyword evidence="3" id="KW-1185">Reference proteome</keyword>
<name>A0AAP0KZF8_9MAGN</name>
<feature type="compositionally biased region" description="Low complexity" evidence="1">
    <location>
        <begin position="225"/>
        <end position="234"/>
    </location>
</feature>
<dbReference type="Proteomes" id="UP001420932">
    <property type="component" value="Unassembled WGS sequence"/>
</dbReference>
<evidence type="ECO:0000313" key="2">
    <source>
        <dbReference type="EMBL" id="KAK9160682.1"/>
    </source>
</evidence>
<evidence type="ECO:0000313" key="3">
    <source>
        <dbReference type="Proteomes" id="UP001420932"/>
    </source>
</evidence>
<sequence>MLMKLGWQLLSDPNAPWVDFLKATNARFWKDNWIERVGRLWFHATQPLSDVVLGKTMLFLLRKERRERITKSRTSTNRADSPLNLHLSFSFLRNPLKGSQHVRDLEVNSTPESPEYDLVGNAWKAPNDISMVPQIHSYSSNLSTMRTGAGECVSCLEGLQSVEEDLDGNSGPQEANPQPIDPVTVIRQMAEAFLASKARDREFWLRRSGLEAHRIGRVGVDSSRPKSSSFPGSRRGVERLEVR</sequence>
<organism evidence="2 3">
    <name type="scientific">Stephania yunnanensis</name>
    <dbReference type="NCBI Taxonomy" id="152371"/>
    <lineage>
        <taxon>Eukaryota</taxon>
        <taxon>Viridiplantae</taxon>
        <taxon>Streptophyta</taxon>
        <taxon>Embryophyta</taxon>
        <taxon>Tracheophyta</taxon>
        <taxon>Spermatophyta</taxon>
        <taxon>Magnoliopsida</taxon>
        <taxon>Ranunculales</taxon>
        <taxon>Menispermaceae</taxon>
        <taxon>Menispermoideae</taxon>
        <taxon>Cissampelideae</taxon>
        <taxon>Stephania</taxon>
    </lineage>
</organism>
<proteinExistence type="predicted"/>
<comment type="caution">
    <text evidence="2">The sequence shown here is derived from an EMBL/GenBank/DDBJ whole genome shotgun (WGS) entry which is preliminary data.</text>
</comment>
<gene>
    <name evidence="2" type="ORF">Syun_007023</name>
</gene>
<feature type="region of interest" description="Disordered" evidence="1">
    <location>
        <begin position="220"/>
        <end position="243"/>
    </location>
</feature>
<reference evidence="2 3" key="1">
    <citation type="submission" date="2024-01" db="EMBL/GenBank/DDBJ databases">
        <title>Genome assemblies of Stephania.</title>
        <authorList>
            <person name="Yang L."/>
        </authorList>
    </citation>
    <scope>NUCLEOTIDE SEQUENCE [LARGE SCALE GENOMIC DNA]</scope>
    <source>
        <strain evidence="2">YNDBR</strain>
        <tissue evidence="2">Leaf</tissue>
    </source>
</reference>
<dbReference type="EMBL" id="JBBNAF010000003">
    <property type="protein sequence ID" value="KAK9160682.1"/>
    <property type="molecule type" value="Genomic_DNA"/>
</dbReference>
<protein>
    <submittedName>
        <fullName evidence="2">Uncharacterized protein</fullName>
    </submittedName>
</protein>
<accession>A0AAP0KZF8</accession>